<accession>A0A5E4BVE7</accession>
<dbReference type="Proteomes" id="UP000335636">
    <property type="component" value="Unassembled WGS sequence"/>
</dbReference>
<reference evidence="1" key="1">
    <citation type="submission" date="2019-04" db="EMBL/GenBank/DDBJ databases">
        <authorList>
            <person name="Alioto T."/>
            <person name="Alioto T."/>
        </authorList>
    </citation>
    <scope>NUCLEOTIDE SEQUENCE [LARGE SCALE GENOMIC DNA]</scope>
</reference>
<name>A0A5E4BVE7_MARMO</name>
<proteinExistence type="predicted"/>
<gene>
    <name evidence="1" type="ORF">MONAX_5E035510</name>
</gene>
<comment type="caution">
    <text evidence="1">The sequence shown here is derived from an EMBL/GenBank/DDBJ whole genome shotgun (WGS) entry which is preliminary data.</text>
</comment>
<feature type="non-terminal residue" evidence="1">
    <location>
        <position position="93"/>
    </location>
</feature>
<evidence type="ECO:0000313" key="2">
    <source>
        <dbReference type="Proteomes" id="UP000335636"/>
    </source>
</evidence>
<sequence>QELRATLLQGDIYVLCTLRFPLGQTAAHAHTPGETGGGSCCPGAGETPGSTFALRPTKSLWAGFLPGTPGLLFTVSGHLAAPALHVDSCISES</sequence>
<dbReference type="EMBL" id="CABDUW010000686">
    <property type="protein sequence ID" value="VTJ73587.1"/>
    <property type="molecule type" value="Genomic_DNA"/>
</dbReference>
<evidence type="ECO:0000313" key="1">
    <source>
        <dbReference type="EMBL" id="VTJ73587.1"/>
    </source>
</evidence>
<dbReference type="AlphaFoldDB" id="A0A5E4BVE7"/>
<feature type="non-terminal residue" evidence="1">
    <location>
        <position position="1"/>
    </location>
</feature>
<organism evidence="1 2">
    <name type="scientific">Marmota monax</name>
    <name type="common">Woodchuck</name>
    <dbReference type="NCBI Taxonomy" id="9995"/>
    <lineage>
        <taxon>Eukaryota</taxon>
        <taxon>Metazoa</taxon>
        <taxon>Chordata</taxon>
        <taxon>Craniata</taxon>
        <taxon>Vertebrata</taxon>
        <taxon>Euteleostomi</taxon>
        <taxon>Mammalia</taxon>
        <taxon>Eutheria</taxon>
        <taxon>Euarchontoglires</taxon>
        <taxon>Glires</taxon>
        <taxon>Rodentia</taxon>
        <taxon>Sciuromorpha</taxon>
        <taxon>Sciuridae</taxon>
        <taxon>Xerinae</taxon>
        <taxon>Marmotini</taxon>
        <taxon>Marmota</taxon>
    </lineage>
</organism>
<protein>
    <submittedName>
        <fullName evidence="1">Uncharacterized protein</fullName>
    </submittedName>
</protein>
<keyword evidence="2" id="KW-1185">Reference proteome</keyword>